<feature type="signal peptide" evidence="5">
    <location>
        <begin position="1"/>
        <end position="18"/>
    </location>
</feature>
<organism evidence="7 8">
    <name type="scientific">Phyllosticta capitalensis</name>
    <dbReference type="NCBI Taxonomy" id="121624"/>
    <lineage>
        <taxon>Eukaryota</taxon>
        <taxon>Fungi</taxon>
        <taxon>Dikarya</taxon>
        <taxon>Ascomycota</taxon>
        <taxon>Pezizomycotina</taxon>
        <taxon>Dothideomycetes</taxon>
        <taxon>Dothideomycetes incertae sedis</taxon>
        <taxon>Botryosphaeriales</taxon>
        <taxon>Phyllostictaceae</taxon>
        <taxon>Phyllosticta</taxon>
    </lineage>
</organism>
<evidence type="ECO:0000256" key="5">
    <source>
        <dbReference type="SAM" id="SignalP"/>
    </source>
</evidence>
<dbReference type="EMBL" id="JBBWRZ010000008">
    <property type="protein sequence ID" value="KAK8230806.1"/>
    <property type="molecule type" value="Genomic_DNA"/>
</dbReference>
<feature type="chain" id="PRO_5045090246" description="DAPG hydrolase PhiG domain-containing protein" evidence="5">
    <location>
        <begin position="19"/>
        <end position="343"/>
    </location>
</feature>
<keyword evidence="2" id="KW-0479">Metal-binding</keyword>
<evidence type="ECO:0000259" key="6">
    <source>
        <dbReference type="Pfam" id="PF18089"/>
    </source>
</evidence>
<name>A0ABR1YIS1_9PEZI</name>
<accession>A0ABR1YIS1</accession>
<comment type="caution">
    <text evidence="7">The sequence shown here is derived from an EMBL/GenBank/DDBJ whole genome shotgun (WGS) entry which is preliminary data.</text>
</comment>
<evidence type="ECO:0000256" key="4">
    <source>
        <dbReference type="ARBA" id="ARBA00022833"/>
    </source>
</evidence>
<reference evidence="7 8" key="1">
    <citation type="submission" date="2024-04" db="EMBL/GenBank/DDBJ databases">
        <title>Phyllosticta paracitricarpa is synonymous to the EU quarantine fungus P. citricarpa based on phylogenomic analyses.</title>
        <authorList>
            <consortium name="Lawrence Berkeley National Laboratory"/>
            <person name="Van Ingen-Buijs V.A."/>
            <person name="Van Westerhoven A.C."/>
            <person name="Haridas S."/>
            <person name="Skiadas P."/>
            <person name="Martin F."/>
            <person name="Groenewald J.Z."/>
            <person name="Crous P.W."/>
            <person name="Seidl M.F."/>
        </authorList>
    </citation>
    <scope>NUCLEOTIDE SEQUENCE [LARGE SCALE GENOMIC DNA]</scope>
    <source>
        <strain evidence="7 8">CBS 123374</strain>
    </source>
</reference>
<gene>
    <name evidence="7" type="ORF">HDK90DRAFT_556705</name>
</gene>
<evidence type="ECO:0000256" key="3">
    <source>
        <dbReference type="ARBA" id="ARBA00022801"/>
    </source>
</evidence>
<keyword evidence="5" id="KW-0732">Signal</keyword>
<keyword evidence="8" id="KW-1185">Reference proteome</keyword>
<evidence type="ECO:0000313" key="8">
    <source>
        <dbReference type="Proteomes" id="UP001492380"/>
    </source>
</evidence>
<evidence type="ECO:0000256" key="1">
    <source>
        <dbReference type="ARBA" id="ARBA00001947"/>
    </source>
</evidence>
<dbReference type="InterPro" id="IPR041526">
    <property type="entry name" value="DAPG_hydrolase"/>
</dbReference>
<evidence type="ECO:0000256" key="2">
    <source>
        <dbReference type="ARBA" id="ARBA00022723"/>
    </source>
</evidence>
<keyword evidence="3" id="KW-0378">Hydrolase</keyword>
<protein>
    <recommendedName>
        <fullName evidence="6">DAPG hydrolase PhiG domain-containing protein</fullName>
    </recommendedName>
</protein>
<sequence length="343" mass="39122">MHHASPIFLFLFAEFCQASPNRHQYLSPRQLETLPQIAVTNRSYAPPLSQGTVSKNLVQNEEDDGKYYLGYRAADFARPYAKYWNPNVQPISSEVQKGLSASPWAKPLAGFAPQEAGRLLTQPGYLQMESGWTVSLDGTLTIAVRTEIPEVTGEMIDWWFGWHQVDSARYKLWNPVAHQYAWRFPEQLDWANKSYTERYIGNFSQIDEYLGQDANKFTIAFVDPNELGFDRSKFADHSIETVVVAQIILGRLFSPSIRIAIGLCCAVAREVGSHANSSSQSTGQYVVHQIRRKDDGSREMRSRFFLKVFTPEIAHDLLVHCNIEMQHLNYFLPGLFSEFKDTL</sequence>
<dbReference type="Proteomes" id="UP001492380">
    <property type="component" value="Unassembled WGS sequence"/>
</dbReference>
<evidence type="ECO:0000313" key="7">
    <source>
        <dbReference type="EMBL" id="KAK8230806.1"/>
    </source>
</evidence>
<comment type="cofactor">
    <cofactor evidence="1">
        <name>Zn(2+)</name>
        <dbReference type="ChEBI" id="CHEBI:29105"/>
    </cofactor>
</comment>
<keyword evidence="4" id="KW-0862">Zinc</keyword>
<feature type="domain" description="DAPG hydrolase PhiG" evidence="6">
    <location>
        <begin position="117"/>
        <end position="306"/>
    </location>
</feature>
<proteinExistence type="predicted"/>
<dbReference type="Pfam" id="PF18089">
    <property type="entry name" value="DAPG_hydrolase"/>
    <property type="match status" value="1"/>
</dbReference>